<dbReference type="EMBL" id="CAAALY010078394">
    <property type="protein sequence ID" value="VEL26150.1"/>
    <property type="molecule type" value="Genomic_DNA"/>
</dbReference>
<dbReference type="Proteomes" id="UP000784294">
    <property type="component" value="Unassembled WGS sequence"/>
</dbReference>
<name>A0A448X2B1_9PLAT</name>
<organism evidence="1 2">
    <name type="scientific">Protopolystoma xenopodis</name>
    <dbReference type="NCBI Taxonomy" id="117903"/>
    <lineage>
        <taxon>Eukaryota</taxon>
        <taxon>Metazoa</taxon>
        <taxon>Spiralia</taxon>
        <taxon>Lophotrochozoa</taxon>
        <taxon>Platyhelminthes</taxon>
        <taxon>Monogenea</taxon>
        <taxon>Polyopisthocotylea</taxon>
        <taxon>Polystomatidea</taxon>
        <taxon>Polystomatidae</taxon>
        <taxon>Protopolystoma</taxon>
    </lineage>
</organism>
<proteinExistence type="predicted"/>
<sequence>MRFFALSSALSVRQSQSRFFLMQVDKAVKQPPRSGLITLAAN</sequence>
<comment type="caution">
    <text evidence="1">The sequence shown here is derived from an EMBL/GenBank/DDBJ whole genome shotgun (WGS) entry which is preliminary data.</text>
</comment>
<accession>A0A448X2B1</accession>
<reference evidence="1" key="1">
    <citation type="submission" date="2018-11" db="EMBL/GenBank/DDBJ databases">
        <authorList>
            <consortium name="Pathogen Informatics"/>
        </authorList>
    </citation>
    <scope>NUCLEOTIDE SEQUENCE</scope>
</reference>
<protein>
    <submittedName>
        <fullName evidence="1">Uncharacterized protein</fullName>
    </submittedName>
</protein>
<dbReference type="AlphaFoldDB" id="A0A448X2B1"/>
<gene>
    <name evidence="1" type="ORF">PXEA_LOCUS19590</name>
</gene>
<keyword evidence="2" id="KW-1185">Reference proteome</keyword>
<evidence type="ECO:0000313" key="1">
    <source>
        <dbReference type="EMBL" id="VEL26150.1"/>
    </source>
</evidence>
<evidence type="ECO:0000313" key="2">
    <source>
        <dbReference type="Proteomes" id="UP000784294"/>
    </source>
</evidence>